<dbReference type="SUPFAM" id="SSF53474">
    <property type="entry name" value="alpha/beta-Hydrolases"/>
    <property type="match status" value="1"/>
</dbReference>
<keyword evidence="1" id="KW-1133">Transmembrane helix</keyword>
<dbReference type="OrthoDB" id="9777090at2"/>
<dbReference type="Gene3D" id="3.40.50.1820">
    <property type="entry name" value="alpha/beta hydrolase"/>
    <property type="match status" value="1"/>
</dbReference>
<dbReference type="RefSeq" id="WP_112256171.1">
    <property type="nucleotide sequence ID" value="NZ_QMIG01000001.1"/>
</dbReference>
<dbReference type="PANTHER" id="PTHR12277:SF79">
    <property type="entry name" value="XAA-PRO DIPEPTIDYL-PEPTIDASE-RELATED"/>
    <property type="match status" value="1"/>
</dbReference>
<dbReference type="AlphaFoldDB" id="A0A329R203"/>
<keyword evidence="3" id="KW-0378">Hydrolase</keyword>
<name>A0A329R203_9ACTN</name>
<dbReference type="GO" id="GO:0016787">
    <property type="term" value="F:hydrolase activity"/>
    <property type="evidence" value="ECO:0007669"/>
    <property type="project" value="UniProtKB-KW"/>
</dbReference>
<evidence type="ECO:0000313" key="3">
    <source>
        <dbReference type="EMBL" id="RAW18597.1"/>
    </source>
</evidence>
<dbReference type="InterPro" id="IPR029058">
    <property type="entry name" value="AB_hydrolase_fold"/>
</dbReference>
<protein>
    <submittedName>
        <fullName evidence="3">Alpha/beta hydrolase</fullName>
    </submittedName>
</protein>
<keyword evidence="1" id="KW-0812">Transmembrane</keyword>
<proteinExistence type="predicted"/>
<dbReference type="InterPro" id="IPR000073">
    <property type="entry name" value="AB_hydrolase_1"/>
</dbReference>
<sequence length="286" mass="30384">MAVSGGSVLKGIVVAAGIVVILLGVLWLGQRRLIYLPDTSSVPPAADAVSGARDVTLTTEDGLELGAWYVPARSQDEDTDTRGTVTVLVANGNGGNRQSRASLAEALADAGLATLLFDYRGYGGNPGNPTEDGLALDVRAAYRYLVEELGVAPENLLYFGESLGAGVVSELATEHPPAGLFLRSPFPDLATVAQRHYPFVPARWMLRDRYPVTERLTTVDVPTTVFYGTSDSIIAPESSIEVAMAAAGPVEEVALQDAEHNDPAMFHGRELVDAVLDLAERAVPRR</sequence>
<reference evidence="3 4" key="1">
    <citation type="submission" date="2018-06" db="EMBL/GenBank/DDBJ databases">
        <title>Phytoactinopolyspora halophila sp. nov., a novel halophilic actinomycete isolated from a saline soil in China.</title>
        <authorList>
            <person name="Tang S.-K."/>
        </authorList>
    </citation>
    <scope>NUCLEOTIDE SEQUENCE [LARGE SCALE GENOMIC DNA]</scope>
    <source>
        <strain evidence="3 4">YIM 96934</strain>
    </source>
</reference>
<keyword evidence="4" id="KW-1185">Reference proteome</keyword>
<evidence type="ECO:0000259" key="2">
    <source>
        <dbReference type="Pfam" id="PF00561"/>
    </source>
</evidence>
<comment type="caution">
    <text evidence="3">The sequence shown here is derived from an EMBL/GenBank/DDBJ whole genome shotgun (WGS) entry which is preliminary data.</text>
</comment>
<accession>A0A329R203</accession>
<dbReference type="EMBL" id="QMIG01000001">
    <property type="protein sequence ID" value="RAW18597.1"/>
    <property type="molecule type" value="Genomic_DNA"/>
</dbReference>
<dbReference type="Proteomes" id="UP000250462">
    <property type="component" value="Unassembled WGS sequence"/>
</dbReference>
<dbReference type="Pfam" id="PF00561">
    <property type="entry name" value="Abhydrolase_1"/>
    <property type="match status" value="1"/>
</dbReference>
<feature type="domain" description="AB hydrolase-1" evidence="2">
    <location>
        <begin position="86"/>
        <end position="214"/>
    </location>
</feature>
<organism evidence="3 4">
    <name type="scientific">Phytoactinopolyspora halophila</name>
    <dbReference type="NCBI Taxonomy" id="1981511"/>
    <lineage>
        <taxon>Bacteria</taxon>
        <taxon>Bacillati</taxon>
        <taxon>Actinomycetota</taxon>
        <taxon>Actinomycetes</taxon>
        <taxon>Jiangellales</taxon>
        <taxon>Jiangellaceae</taxon>
        <taxon>Phytoactinopolyspora</taxon>
    </lineage>
</organism>
<dbReference type="PANTHER" id="PTHR12277">
    <property type="entry name" value="ALPHA/BETA HYDROLASE DOMAIN-CONTAINING PROTEIN"/>
    <property type="match status" value="1"/>
</dbReference>
<feature type="transmembrane region" description="Helical" evidence="1">
    <location>
        <begin position="12"/>
        <end position="29"/>
    </location>
</feature>
<gene>
    <name evidence="3" type="ORF">DPM12_00455</name>
</gene>
<evidence type="ECO:0000256" key="1">
    <source>
        <dbReference type="SAM" id="Phobius"/>
    </source>
</evidence>
<evidence type="ECO:0000313" key="4">
    <source>
        <dbReference type="Proteomes" id="UP000250462"/>
    </source>
</evidence>
<keyword evidence="1" id="KW-0472">Membrane</keyword>